<reference evidence="1 2" key="1">
    <citation type="submission" date="2018-10" db="EMBL/GenBank/DDBJ databases">
        <title>Genomic Encyclopedia of Archaeal and Bacterial Type Strains, Phase II (KMG-II): from individual species to whole genera.</title>
        <authorList>
            <person name="Goeker M."/>
        </authorList>
    </citation>
    <scope>NUCLEOTIDE SEQUENCE [LARGE SCALE GENOMIC DNA]</scope>
    <source>
        <strain evidence="1 2">DSM 45657</strain>
    </source>
</reference>
<gene>
    <name evidence="1" type="ORF">CLV68_3575</name>
</gene>
<dbReference type="InterPro" id="IPR053137">
    <property type="entry name" value="NLR-like"/>
</dbReference>
<dbReference type="NCBIfam" id="NF040586">
    <property type="entry name" value="FxSxx_TPR"/>
    <property type="match status" value="1"/>
</dbReference>
<name>A0A421B487_9PSEU</name>
<comment type="caution">
    <text evidence="1">The sequence shown here is derived from an EMBL/GenBank/DDBJ whole genome shotgun (WGS) entry which is preliminary data.</text>
</comment>
<dbReference type="Proteomes" id="UP000282454">
    <property type="component" value="Unassembled WGS sequence"/>
</dbReference>
<accession>A0A421B487</accession>
<sequence length="716" mass="76752">MNRAGDVGGQSLQFRDNSGRVTVVQHAAPGPLGKVAGQVVIGKVPRSPQGFRVPVKLDSLREVAAAGVAVVVAVTGQRGVGKTQLAAAYARERAGQGWLVGWIAAENAATMASDLLDLADALGLRGADDEPSDRVLGRLRAHLNAYTGSGLLVFDNVTDPDDVVEHLPVAGSLQVIVTSTSTDTHNIGTPVAVDVFSPTTAIAFLSDLTQLDDEPGAAAVAEELGYLPLSLALAGARIRDHERSYADYLRHLDETTLDHLVPAKGHGYPAALTKTILLSVGRVEADHPHARLLLEAIALLAPDGVHRTLLETLLPTRDDFLTTAAALRRASLIDYAGEDGNTYLMHRLSQRVLREASSSLDETATKVTAALETHLPARNRSWELRAIGADLARHLAALTRHSAAALGLANQTTHFLHATANPATIPHAATTHRHHKIHLGGDHPKTLISADNLAISLDAFGRLDEAIPLHEQTLADHRRTLGNDHPSTLTSANNLATAYDNAGRLDDAIPLYEQTLADSRRILGNDHPDTLNSANNLAYAYNTAGRLDEAITLHQQTLADRRRTLGNDHPNTLTSANNLATAYNNAGRLDEAIPLYEQTLNDRRRTLGNDHPNTLNSANNLAGAYDNAGRLDDAIPLYEQTLNDRRQILGNDHPDTLNSANNLAYAYNAAGRLDDAIPLYKQAAVDCERVLGPNHPTTVAVTRNYAIALEEASKRG</sequence>
<dbReference type="InterPro" id="IPR027417">
    <property type="entry name" value="P-loop_NTPase"/>
</dbReference>
<dbReference type="Gene3D" id="3.40.50.300">
    <property type="entry name" value="P-loop containing nucleotide triphosphate hydrolases"/>
    <property type="match status" value="1"/>
</dbReference>
<dbReference type="SUPFAM" id="SSF52540">
    <property type="entry name" value="P-loop containing nucleoside triphosphate hydrolases"/>
    <property type="match status" value="1"/>
</dbReference>
<dbReference type="PRINTS" id="PR00381">
    <property type="entry name" value="KINESINLIGHT"/>
</dbReference>
<dbReference type="InterPro" id="IPR011990">
    <property type="entry name" value="TPR-like_helical_dom_sf"/>
</dbReference>
<dbReference type="Pfam" id="PF13374">
    <property type="entry name" value="TPR_10"/>
    <property type="match status" value="2"/>
</dbReference>
<dbReference type="PANTHER" id="PTHR46082:SF6">
    <property type="entry name" value="AAA+ ATPASE DOMAIN-CONTAINING PROTEIN-RELATED"/>
    <property type="match status" value="1"/>
</dbReference>
<dbReference type="SUPFAM" id="SSF48452">
    <property type="entry name" value="TPR-like"/>
    <property type="match status" value="2"/>
</dbReference>
<dbReference type="Pfam" id="PF13424">
    <property type="entry name" value="TPR_12"/>
    <property type="match status" value="2"/>
</dbReference>
<dbReference type="AlphaFoldDB" id="A0A421B487"/>
<dbReference type="PANTHER" id="PTHR46082">
    <property type="entry name" value="ATP/GTP-BINDING PROTEIN-RELATED"/>
    <property type="match status" value="1"/>
</dbReference>
<dbReference type="EMBL" id="RCDD01000002">
    <property type="protein sequence ID" value="RLK59093.1"/>
    <property type="molecule type" value="Genomic_DNA"/>
</dbReference>
<evidence type="ECO:0000313" key="2">
    <source>
        <dbReference type="Proteomes" id="UP000282454"/>
    </source>
</evidence>
<dbReference type="Gene3D" id="1.25.40.10">
    <property type="entry name" value="Tetratricopeptide repeat domain"/>
    <property type="match status" value="2"/>
</dbReference>
<protein>
    <submittedName>
        <fullName evidence="1">Tetratricopeptide repeat protein</fullName>
    </submittedName>
</protein>
<keyword evidence="2" id="KW-1185">Reference proteome</keyword>
<organism evidence="1 2">
    <name type="scientific">Actinokineospora cianjurensis</name>
    <dbReference type="NCBI Taxonomy" id="585224"/>
    <lineage>
        <taxon>Bacteria</taxon>
        <taxon>Bacillati</taxon>
        <taxon>Actinomycetota</taxon>
        <taxon>Actinomycetes</taxon>
        <taxon>Pseudonocardiales</taxon>
        <taxon>Pseudonocardiaceae</taxon>
        <taxon>Actinokineospora</taxon>
    </lineage>
</organism>
<evidence type="ECO:0000313" key="1">
    <source>
        <dbReference type="EMBL" id="RLK59093.1"/>
    </source>
</evidence>
<proteinExistence type="predicted"/>